<name>A0AA45W2A0_9RHOB</name>
<dbReference type="SMART" id="SM00746">
    <property type="entry name" value="TRASH"/>
    <property type="match status" value="4"/>
</dbReference>
<reference evidence="3 4" key="1">
    <citation type="submission" date="2017-01" db="EMBL/GenBank/DDBJ databases">
        <authorList>
            <person name="Varghese N."/>
            <person name="Submissions S."/>
        </authorList>
    </citation>
    <scope>NUCLEOTIDE SEQUENCE [LARGE SCALE GENOMIC DNA]</scope>
    <source>
        <strain evidence="3 4">DSM 18447</strain>
    </source>
</reference>
<protein>
    <recommendedName>
        <fullName evidence="2">TRASH domain-containing protein</fullName>
    </recommendedName>
</protein>
<dbReference type="EMBL" id="FTOU01000002">
    <property type="protein sequence ID" value="SIS65114.1"/>
    <property type="molecule type" value="Genomic_DNA"/>
</dbReference>
<sequence length="259" mass="29119">MGNSRRNADRTDPLHSLSHPLAGGSLQVLQQHLRSLAQSATGNPQAGKRREGGEACDRLDLTHRCEYCGTPLPDGSRSSRMYCTPQCKQDHRTALDREAMGLEPRPPLPDKAVRKCGQCGGPIPEQMRRGTEYCSVRCVNLARRQRSMQATNPIPCENCGTSFRPDGPKRRFCCHQCAVDATKVRSEIACAQCGTLFHPKTYTARFCSASCVAKYKHAHGMLRRKLTAERLDRLLRPPRPKRRYRMRLTPARFDRMVGS</sequence>
<evidence type="ECO:0000256" key="1">
    <source>
        <dbReference type="SAM" id="MobiDB-lite"/>
    </source>
</evidence>
<evidence type="ECO:0000259" key="2">
    <source>
        <dbReference type="SMART" id="SM00746"/>
    </source>
</evidence>
<organism evidence="3 4">
    <name type="scientific">Paracoccus saliphilus</name>
    <dbReference type="NCBI Taxonomy" id="405559"/>
    <lineage>
        <taxon>Bacteria</taxon>
        <taxon>Pseudomonadati</taxon>
        <taxon>Pseudomonadota</taxon>
        <taxon>Alphaproteobacteria</taxon>
        <taxon>Rhodobacterales</taxon>
        <taxon>Paracoccaceae</taxon>
        <taxon>Paracoccus</taxon>
    </lineage>
</organism>
<proteinExistence type="predicted"/>
<feature type="domain" description="TRASH" evidence="2">
    <location>
        <begin position="156"/>
        <end position="185"/>
    </location>
</feature>
<dbReference type="Proteomes" id="UP000186216">
    <property type="component" value="Unassembled WGS sequence"/>
</dbReference>
<feature type="compositionally biased region" description="Basic and acidic residues" evidence="1">
    <location>
        <begin position="1"/>
        <end position="13"/>
    </location>
</feature>
<accession>A0AA45W2A0</accession>
<feature type="region of interest" description="Disordered" evidence="1">
    <location>
        <begin position="1"/>
        <end position="21"/>
    </location>
</feature>
<feature type="domain" description="TRASH" evidence="2">
    <location>
        <begin position="116"/>
        <end position="146"/>
    </location>
</feature>
<dbReference type="AlphaFoldDB" id="A0AA45W2A0"/>
<feature type="domain" description="TRASH" evidence="2">
    <location>
        <begin position="65"/>
        <end position="95"/>
    </location>
</feature>
<evidence type="ECO:0000313" key="4">
    <source>
        <dbReference type="Proteomes" id="UP000186216"/>
    </source>
</evidence>
<dbReference type="InterPro" id="IPR011017">
    <property type="entry name" value="TRASH_dom"/>
</dbReference>
<evidence type="ECO:0000313" key="3">
    <source>
        <dbReference type="EMBL" id="SIS65114.1"/>
    </source>
</evidence>
<gene>
    <name evidence="3" type="ORF">SAMN05421772_102279</name>
</gene>
<comment type="caution">
    <text evidence="3">The sequence shown here is derived from an EMBL/GenBank/DDBJ whole genome shotgun (WGS) entry which is preliminary data.</text>
</comment>
<feature type="domain" description="TRASH" evidence="2">
    <location>
        <begin position="190"/>
        <end position="219"/>
    </location>
</feature>